<name>A0AAV7XY57_9NEOP</name>
<keyword evidence="1" id="KW-0732">Signal</keyword>
<keyword evidence="3" id="KW-1185">Reference proteome</keyword>
<dbReference type="InterPro" id="IPR036846">
    <property type="entry name" value="GM2-AP_sf"/>
</dbReference>
<evidence type="ECO:0000313" key="2">
    <source>
        <dbReference type="EMBL" id="KAJ1529636.1"/>
    </source>
</evidence>
<sequence length="159" mass="17805">MEHCKDGRKHALVVHNYSALADAKGLVYLNTAMSFLRPAKSFTMMKVVLQKCTEAVTSNTCEYFATWPFTAGICTMMTTKGMMWSGFMRKFNPEFKCPMTPGLYTLENATVDVSLGETLAHVNIAGNVWNVEVSLTDENRELYTCLNTAVLINRVNVKD</sequence>
<gene>
    <name evidence="2" type="ORF">ONE63_006400</name>
</gene>
<proteinExistence type="predicted"/>
<dbReference type="Gene3D" id="2.70.220.10">
    <property type="entry name" value="Ganglioside GM2 activator"/>
    <property type="match status" value="1"/>
</dbReference>
<dbReference type="EMBL" id="JAPTSV010000003">
    <property type="protein sequence ID" value="KAJ1529636.1"/>
    <property type="molecule type" value="Genomic_DNA"/>
</dbReference>
<evidence type="ECO:0000256" key="1">
    <source>
        <dbReference type="ARBA" id="ARBA00022729"/>
    </source>
</evidence>
<dbReference type="AlphaFoldDB" id="A0AAV7XY57"/>
<protein>
    <submittedName>
        <fullName evidence="2">Uncharacterized protein</fullName>
    </submittedName>
</protein>
<accession>A0AAV7XY57</accession>
<organism evidence="2 3">
    <name type="scientific">Megalurothrips usitatus</name>
    <name type="common">bean blossom thrips</name>
    <dbReference type="NCBI Taxonomy" id="439358"/>
    <lineage>
        <taxon>Eukaryota</taxon>
        <taxon>Metazoa</taxon>
        <taxon>Ecdysozoa</taxon>
        <taxon>Arthropoda</taxon>
        <taxon>Hexapoda</taxon>
        <taxon>Insecta</taxon>
        <taxon>Pterygota</taxon>
        <taxon>Neoptera</taxon>
        <taxon>Paraneoptera</taxon>
        <taxon>Thysanoptera</taxon>
        <taxon>Terebrantia</taxon>
        <taxon>Thripoidea</taxon>
        <taxon>Thripidae</taxon>
        <taxon>Megalurothrips</taxon>
    </lineage>
</organism>
<comment type="caution">
    <text evidence="2">The sequence shown here is derived from an EMBL/GenBank/DDBJ whole genome shotgun (WGS) entry which is preliminary data.</text>
</comment>
<dbReference type="Proteomes" id="UP001075354">
    <property type="component" value="Chromosome 3"/>
</dbReference>
<reference evidence="2" key="1">
    <citation type="submission" date="2022-12" db="EMBL/GenBank/DDBJ databases">
        <title>Chromosome-level genome assembly of the bean flower thrips Megalurothrips usitatus.</title>
        <authorList>
            <person name="Ma L."/>
            <person name="Liu Q."/>
            <person name="Li H."/>
            <person name="Cai W."/>
        </authorList>
    </citation>
    <scope>NUCLEOTIDE SEQUENCE</scope>
    <source>
        <strain evidence="2">Cailab_2022a</strain>
    </source>
</reference>
<evidence type="ECO:0000313" key="3">
    <source>
        <dbReference type="Proteomes" id="UP001075354"/>
    </source>
</evidence>